<dbReference type="Gene3D" id="3.30.420.10">
    <property type="entry name" value="Ribonuclease H-like superfamily/Ribonuclease H"/>
    <property type="match status" value="1"/>
</dbReference>
<dbReference type="InterPro" id="IPR008918">
    <property type="entry name" value="HhH2"/>
</dbReference>
<dbReference type="EC" id="2.7.7.7" evidence="2 12"/>
<evidence type="ECO:0000256" key="4">
    <source>
        <dbReference type="ARBA" id="ARBA00022679"/>
    </source>
</evidence>
<keyword evidence="8 13" id="KW-0239">DNA-directed DNA polymerase</keyword>
<dbReference type="PROSITE" id="PS00447">
    <property type="entry name" value="DNA_POLYMERASE_A"/>
    <property type="match status" value="1"/>
</dbReference>
<keyword evidence="13" id="KW-0540">Nuclease</keyword>
<dbReference type="Pfam" id="PF22619">
    <property type="entry name" value="DNA_polI_exo1"/>
    <property type="match status" value="1"/>
</dbReference>
<dbReference type="NCBIfam" id="NF004397">
    <property type="entry name" value="PRK05755.1"/>
    <property type="match status" value="1"/>
</dbReference>
<feature type="domain" description="5'-3' exonuclease" evidence="14">
    <location>
        <begin position="2"/>
        <end position="264"/>
    </location>
</feature>
<dbReference type="FunFam" id="1.10.150.20:FF:000003">
    <property type="entry name" value="DNA polymerase I"/>
    <property type="match status" value="1"/>
</dbReference>
<evidence type="ECO:0000256" key="13">
    <source>
        <dbReference type="RuleBase" id="RU004460"/>
    </source>
</evidence>
<dbReference type="InterPro" id="IPR029060">
    <property type="entry name" value="PIN-like_dom_sf"/>
</dbReference>
<accession>A0A9D1LUS1</accession>
<dbReference type="InterPro" id="IPR054690">
    <property type="entry name" value="DNA_polI_exonuclease"/>
</dbReference>
<dbReference type="Pfam" id="PF00476">
    <property type="entry name" value="DNA_pol_A"/>
    <property type="match status" value="1"/>
</dbReference>
<dbReference type="InterPro" id="IPR020045">
    <property type="entry name" value="DNA_polI_H3TH"/>
</dbReference>
<evidence type="ECO:0000259" key="14">
    <source>
        <dbReference type="SMART" id="SM00475"/>
    </source>
</evidence>
<evidence type="ECO:0000256" key="12">
    <source>
        <dbReference type="NCBIfam" id="TIGR00593"/>
    </source>
</evidence>
<dbReference type="CDD" id="cd09859">
    <property type="entry name" value="PIN_53EXO"/>
    <property type="match status" value="1"/>
</dbReference>
<dbReference type="Gene3D" id="1.20.1060.10">
    <property type="entry name" value="Taq DNA Polymerase, Chain T, domain 4"/>
    <property type="match status" value="1"/>
</dbReference>
<dbReference type="SUPFAM" id="SSF53098">
    <property type="entry name" value="Ribonuclease H-like"/>
    <property type="match status" value="1"/>
</dbReference>
<dbReference type="GO" id="GO:0008409">
    <property type="term" value="F:5'-3' exonuclease activity"/>
    <property type="evidence" value="ECO:0007669"/>
    <property type="project" value="UniProtKB-UniRule"/>
</dbReference>
<dbReference type="Proteomes" id="UP000824111">
    <property type="component" value="Unassembled WGS sequence"/>
</dbReference>
<evidence type="ECO:0000256" key="11">
    <source>
        <dbReference type="ARBA" id="ARBA00049244"/>
    </source>
</evidence>
<dbReference type="InterPro" id="IPR002298">
    <property type="entry name" value="DNA_polymerase_A"/>
</dbReference>
<dbReference type="FunFam" id="1.10.150.20:FF:000002">
    <property type="entry name" value="DNA polymerase I"/>
    <property type="match status" value="1"/>
</dbReference>
<dbReference type="SUPFAM" id="SSF88723">
    <property type="entry name" value="PIN domain-like"/>
    <property type="match status" value="1"/>
</dbReference>
<dbReference type="SMART" id="SM00475">
    <property type="entry name" value="53EXOc"/>
    <property type="match status" value="1"/>
</dbReference>
<gene>
    <name evidence="13 16" type="primary">polA</name>
    <name evidence="16" type="ORF">IAB04_03670</name>
</gene>
<reference evidence="16" key="1">
    <citation type="submission" date="2020-10" db="EMBL/GenBank/DDBJ databases">
        <authorList>
            <person name="Gilroy R."/>
        </authorList>
    </citation>
    <scope>NUCLEOTIDE SEQUENCE</scope>
    <source>
        <strain evidence="16">ChiSjej4B22-9803</strain>
    </source>
</reference>
<evidence type="ECO:0000256" key="5">
    <source>
        <dbReference type="ARBA" id="ARBA00022695"/>
    </source>
</evidence>
<dbReference type="Pfam" id="PF01367">
    <property type="entry name" value="5_3_exonuc"/>
    <property type="match status" value="1"/>
</dbReference>
<dbReference type="CDD" id="cd09898">
    <property type="entry name" value="H3TH_53EXO"/>
    <property type="match status" value="1"/>
</dbReference>
<dbReference type="PANTHER" id="PTHR10133">
    <property type="entry name" value="DNA POLYMERASE I"/>
    <property type="match status" value="1"/>
</dbReference>
<dbReference type="GO" id="GO:0006261">
    <property type="term" value="P:DNA-templated DNA replication"/>
    <property type="evidence" value="ECO:0007669"/>
    <property type="project" value="UniProtKB-UniRule"/>
</dbReference>
<keyword evidence="13" id="KW-0378">Hydrolase</keyword>
<protein>
    <recommendedName>
        <fullName evidence="3 12">DNA polymerase I</fullName>
        <ecNumber evidence="2 12">2.7.7.7</ecNumber>
    </recommendedName>
</protein>
<comment type="caution">
    <text evidence="16">The sequence shown here is derived from an EMBL/GenBank/DDBJ whole genome shotgun (WGS) entry which is preliminary data.</text>
</comment>
<dbReference type="SMART" id="SM00482">
    <property type="entry name" value="POLAc"/>
    <property type="match status" value="1"/>
</dbReference>
<evidence type="ECO:0000256" key="9">
    <source>
        <dbReference type="ARBA" id="ARBA00023125"/>
    </source>
</evidence>
<dbReference type="SUPFAM" id="SSF47807">
    <property type="entry name" value="5' to 3' exonuclease, C-terminal subdomain"/>
    <property type="match status" value="1"/>
</dbReference>
<evidence type="ECO:0000256" key="8">
    <source>
        <dbReference type="ARBA" id="ARBA00022932"/>
    </source>
</evidence>
<dbReference type="InterPro" id="IPR012337">
    <property type="entry name" value="RNaseH-like_sf"/>
</dbReference>
<dbReference type="SMART" id="SM00279">
    <property type="entry name" value="HhH2"/>
    <property type="match status" value="1"/>
</dbReference>
<dbReference type="InterPro" id="IPR036397">
    <property type="entry name" value="RNaseH_sf"/>
</dbReference>
<dbReference type="CDD" id="cd08637">
    <property type="entry name" value="DNA_pol_A_pol_I_C"/>
    <property type="match status" value="1"/>
</dbReference>
<dbReference type="PANTHER" id="PTHR10133:SF27">
    <property type="entry name" value="DNA POLYMERASE NU"/>
    <property type="match status" value="1"/>
</dbReference>
<comment type="catalytic activity">
    <reaction evidence="11 13">
        <text>DNA(n) + a 2'-deoxyribonucleoside 5'-triphosphate = DNA(n+1) + diphosphate</text>
        <dbReference type="Rhea" id="RHEA:22508"/>
        <dbReference type="Rhea" id="RHEA-COMP:17339"/>
        <dbReference type="Rhea" id="RHEA-COMP:17340"/>
        <dbReference type="ChEBI" id="CHEBI:33019"/>
        <dbReference type="ChEBI" id="CHEBI:61560"/>
        <dbReference type="ChEBI" id="CHEBI:173112"/>
        <dbReference type="EC" id="2.7.7.7"/>
    </reaction>
</comment>
<organism evidence="16 17">
    <name type="scientific">Candidatus Avimonoglobus intestinipullorum</name>
    <dbReference type="NCBI Taxonomy" id="2840699"/>
    <lineage>
        <taxon>Bacteria</taxon>
        <taxon>Bacillati</taxon>
        <taxon>Bacillota</taxon>
        <taxon>Clostridia</taxon>
        <taxon>Eubacteriales</taxon>
        <taxon>Candidatus Avimonoglobus</taxon>
    </lineage>
</organism>
<comment type="subunit">
    <text evidence="13">Single-chain monomer with multiple functions.</text>
</comment>
<dbReference type="SUPFAM" id="SSF56672">
    <property type="entry name" value="DNA/RNA polymerases"/>
    <property type="match status" value="1"/>
</dbReference>
<dbReference type="CDD" id="cd06140">
    <property type="entry name" value="DNA_polA_I_Bacillus_like_exo"/>
    <property type="match status" value="1"/>
</dbReference>
<evidence type="ECO:0000259" key="15">
    <source>
        <dbReference type="SMART" id="SM00482"/>
    </source>
</evidence>
<dbReference type="GO" id="GO:0006302">
    <property type="term" value="P:double-strand break repair"/>
    <property type="evidence" value="ECO:0007669"/>
    <property type="project" value="TreeGrafter"/>
</dbReference>
<dbReference type="GO" id="GO:0003887">
    <property type="term" value="F:DNA-directed DNA polymerase activity"/>
    <property type="evidence" value="ECO:0007669"/>
    <property type="project" value="UniProtKB-UniRule"/>
</dbReference>
<dbReference type="InterPro" id="IPR019760">
    <property type="entry name" value="DNA-dir_DNA_pol_A_CS"/>
</dbReference>
<dbReference type="FunFam" id="1.20.1060.10:FF:000001">
    <property type="entry name" value="DNA polymerase I"/>
    <property type="match status" value="1"/>
</dbReference>
<evidence type="ECO:0000256" key="10">
    <source>
        <dbReference type="ARBA" id="ARBA00023204"/>
    </source>
</evidence>
<dbReference type="Gene3D" id="1.10.150.20">
    <property type="entry name" value="5' to 3' exonuclease, C-terminal subdomain"/>
    <property type="match status" value="2"/>
</dbReference>
<evidence type="ECO:0000313" key="17">
    <source>
        <dbReference type="Proteomes" id="UP000824111"/>
    </source>
</evidence>
<dbReference type="InterPro" id="IPR036279">
    <property type="entry name" value="5-3_exonuclease_C_sf"/>
</dbReference>
<feature type="domain" description="DNA-directed DNA polymerase family A palm" evidence="15">
    <location>
        <begin position="643"/>
        <end position="850"/>
    </location>
</feature>
<keyword evidence="10 13" id="KW-0234">DNA repair</keyword>
<dbReference type="InterPro" id="IPR018320">
    <property type="entry name" value="DNA_polymerase_1"/>
</dbReference>
<evidence type="ECO:0000256" key="7">
    <source>
        <dbReference type="ARBA" id="ARBA00022763"/>
    </source>
</evidence>
<dbReference type="EMBL" id="DVND01000096">
    <property type="protein sequence ID" value="HIU48436.1"/>
    <property type="molecule type" value="Genomic_DNA"/>
</dbReference>
<evidence type="ECO:0000256" key="6">
    <source>
        <dbReference type="ARBA" id="ARBA00022705"/>
    </source>
</evidence>
<comment type="similarity">
    <text evidence="1 13">Belongs to the DNA polymerase type-A family.</text>
</comment>
<dbReference type="InterPro" id="IPR001098">
    <property type="entry name" value="DNA-dir_DNA_pol_A_palm_dom"/>
</dbReference>
<dbReference type="NCBIfam" id="TIGR00593">
    <property type="entry name" value="pola"/>
    <property type="match status" value="1"/>
</dbReference>
<evidence type="ECO:0000313" key="16">
    <source>
        <dbReference type="EMBL" id="HIU48436.1"/>
    </source>
</evidence>
<keyword evidence="4 13" id="KW-0808">Transferase</keyword>
<dbReference type="Gene3D" id="3.40.50.1010">
    <property type="entry name" value="5'-nuclease"/>
    <property type="match status" value="1"/>
</dbReference>
<sequence length="886" mass="98735">MKKLLILDSNSIINRAFYGIRMLTAKDGTPTNAVYGFLNILFKLIEEVGPDYVCAAFDVHAPTFRHLQYAQYKAQRKPMPEDLKKQMPIAKELLRAMQIPVIEKEGFEADDIIGTVSRRCEEQDIACYIATGDKDDLQLASDKTQVILTVTRSGVNETVYYDEKAVMEKYHVTPAEFIDVKALMGDASDNIPGVAGVGEKTALSLIGKHKSIEYIYGHIDDIGLKGAMLEKLKKGKEMAFLSKELATIDRNVPLEFRPDDCPFTGGLSHCATEEAHGLLKKYSLNSIMKRLDFSQKAVQPEKTDLFDGIRMEVVADRQQLAAFVEQIQKNGTCVCVFGFENGALSQCGLLCGNTAAAVAVAELGQDAVLEQLAPVLESADIAKITFDIKEALVNFSGRCAVNNIAYDAAIAAYLIDPARQAYTIDGLAADYLGADLCEEPERRQMSMFDTEAASDYAAKQAVAVQKLYELTRRKIAELGQEALYYDVELPLVRVLADMQIYGIRIDRDSLEDFSKMLAGQIETLTAQIYQYAGEEFNINSTKQLGAILFEKLGLKSGKKTKTGYSTNIEVLEKLRDEHPIIERIIEYRQLTKLKSTYCDGLAAVINPDTGRIHSVFNQTVTVTGRISSTEPNMQNIPVRTELGRELRKMFVAEDDDHVLIDADYSQIELRVLASIAGDETMIRAFEAGEDIHAVTASQVLGIPLEEVTPSQRSSAKAVNFGIVYGIGEFSLAKDLHIPVKEARRYMEGYLEKYHGVREYMQNIKAQAERDGYVKTMMNRIRYIHELKSTNHNVHAFGERVALNTPIQGSAADIIKLAMVRVHRRLAEEGLEARLILQVHDELILEAPKTEIEAASKILKEEMEHAVSMRVPLVADTAYGHSWYDAK</sequence>
<dbReference type="PRINTS" id="PR00868">
    <property type="entry name" value="DNAPOLI"/>
</dbReference>
<evidence type="ECO:0000256" key="2">
    <source>
        <dbReference type="ARBA" id="ARBA00012417"/>
    </source>
</evidence>
<keyword evidence="9 13" id="KW-0238">DNA-binding</keyword>
<evidence type="ECO:0000256" key="3">
    <source>
        <dbReference type="ARBA" id="ARBA00020311"/>
    </source>
</evidence>
<dbReference type="InterPro" id="IPR002421">
    <property type="entry name" value="5-3_exonuclease"/>
</dbReference>
<evidence type="ECO:0000256" key="1">
    <source>
        <dbReference type="ARBA" id="ARBA00007705"/>
    </source>
</evidence>
<dbReference type="InterPro" id="IPR043502">
    <property type="entry name" value="DNA/RNA_pol_sf"/>
</dbReference>
<keyword evidence="13" id="KW-0269">Exonuclease</keyword>
<proteinExistence type="inferred from homology"/>
<keyword evidence="7 13" id="KW-0227">DNA damage</keyword>
<dbReference type="InterPro" id="IPR020046">
    <property type="entry name" value="5-3_exonucl_a-hlix_arch_N"/>
</dbReference>
<dbReference type="GO" id="GO:0003677">
    <property type="term" value="F:DNA binding"/>
    <property type="evidence" value="ECO:0007669"/>
    <property type="project" value="UniProtKB-UniRule"/>
</dbReference>
<reference evidence="16" key="2">
    <citation type="journal article" date="2021" name="PeerJ">
        <title>Extensive microbial diversity within the chicken gut microbiome revealed by metagenomics and culture.</title>
        <authorList>
            <person name="Gilroy R."/>
            <person name="Ravi A."/>
            <person name="Getino M."/>
            <person name="Pursley I."/>
            <person name="Horton D.L."/>
            <person name="Alikhan N.F."/>
            <person name="Baker D."/>
            <person name="Gharbi K."/>
            <person name="Hall N."/>
            <person name="Watson M."/>
            <person name="Adriaenssens E.M."/>
            <person name="Foster-Nyarko E."/>
            <person name="Jarju S."/>
            <person name="Secka A."/>
            <person name="Antonio M."/>
            <person name="Oren A."/>
            <person name="Chaudhuri R.R."/>
            <person name="La Ragione R."/>
            <person name="Hildebrand F."/>
            <person name="Pallen M.J."/>
        </authorList>
    </citation>
    <scope>NUCLEOTIDE SEQUENCE</scope>
    <source>
        <strain evidence="16">ChiSjej4B22-9803</strain>
    </source>
</reference>
<dbReference type="Gene3D" id="3.30.70.370">
    <property type="match status" value="1"/>
</dbReference>
<comment type="function">
    <text evidence="13">In addition to polymerase activity, this DNA polymerase exhibits 5'-3' exonuclease activity.</text>
</comment>
<keyword evidence="5 13" id="KW-0548">Nucleotidyltransferase</keyword>
<keyword evidence="6 13" id="KW-0235">DNA replication</keyword>
<dbReference type="AlphaFoldDB" id="A0A9D1LUS1"/>
<dbReference type="Pfam" id="PF02739">
    <property type="entry name" value="5_3_exonuc_N"/>
    <property type="match status" value="1"/>
</dbReference>
<name>A0A9D1LUS1_9FIRM</name>